<organism evidence="1 2">
    <name type="scientific">Taxus chinensis</name>
    <name type="common">Chinese yew</name>
    <name type="synonym">Taxus wallichiana var. chinensis</name>
    <dbReference type="NCBI Taxonomy" id="29808"/>
    <lineage>
        <taxon>Eukaryota</taxon>
        <taxon>Viridiplantae</taxon>
        <taxon>Streptophyta</taxon>
        <taxon>Embryophyta</taxon>
        <taxon>Tracheophyta</taxon>
        <taxon>Spermatophyta</taxon>
        <taxon>Pinopsida</taxon>
        <taxon>Pinidae</taxon>
        <taxon>Conifers II</taxon>
        <taxon>Cupressales</taxon>
        <taxon>Taxaceae</taxon>
        <taxon>Taxus</taxon>
    </lineage>
</organism>
<keyword evidence="2" id="KW-1185">Reference proteome</keyword>
<dbReference type="AlphaFoldDB" id="A0AA38CHX4"/>
<accession>A0AA38CHX4</accession>
<proteinExistence type="predicted"/>
<evidence type="ECO:0000313" key="1">
    <source>
        <dbReference type="EMBL" id="KAH9296399.1"/>
    </source>
</evidence>
<dbReference type="Proteomes" id="UP000824469">
    <property type="component" value="Unassembled WGS sequence"/>
</dbReference>
<comment type="caution">
    <text evidence="1">The sequence shown here is derived from an EMBL/GenBank/DDBJ whole genome shotgun (WGS) entry which is preliminary data.</text>
</comment>
<dbReference type="EMBL" id="JAHRHJ020000011">
    <property type="protein sequence ID" value="KAH9296399.1"/>
    <property type="molecule type" value="Genomic_DNA"/>
</dbReference>
<evidence type="ECO:0000313" key="2">
    <source>
        <dbReference type="Proteomes" id="UP000824469"/>
    </source>
</evidence>
<gene>
    <name evidence="1" type="ORF">KI387_039987</name>
</gene>
<reference evidence="1 2" key="1">
    <citation type="journal article" date="2021" name="Nat. Plants">
        <title>The Taxus genome provides insights into paclitaxel biosynthesis.</title>
        <authorList>
            <person name="Xiong X."/>
            <person name="Gou J."/>
            <person name="Liao Q."/>
            <person name="Li Y."/>
            <person name="Zhou Q."/>
            <person name="Bi G."/>
            <person name="Li C."/>
            <person name="Du R."/>
            <person name="Wang X."/>
            <person name="Sun T."/>
            <person name="Guo L."/>
            <person name="Liang H."/>
            <person name="Lu P."/>
            <person name="Wu Y."/>
            <person name="Zhang Z."/>
            <person name="Ro D.K."/>
            <person name="Shang Y."/>
            <person name="Huang S."/>
            <person name="Yan J."/>
        </authorList>
    </citation>
    <scope>NUCLEOTIDE SEQUENCE [LARGE SCALE GENOMIC DNA]</scope>
    <source>
        <strain evidence="1">Ta-2019</strain>
    </source>
</reference>
<feature type="non-terminal residue" evidence="1">
    <location>
        <position position="1"/>
    </location>
</feature>
<name>A0AA38CHX4_TAXCH</name>
<sequence length="130" mass="14807">NMVGPPKTRDSSIRTDIDLHTDMINWIRKGHIWAQRQVKGCRLAVDGSNLDANLLEELNNRVTKVEQEQAIIRSKQCDILTNFKATLDFLTLVTQHLEDGKGKDKTKSENIKTIKNGLENAKKAFFKTLM</sequence>
<protein>
    <submittedName>
        <fullName evidence="1">Uncharacterized protein</fullName>
    </submittedName>
</protein>